<evidence type="ECO:0000313" key="2">
    <source>
        <dbReference type="EMBL" id="KAK4231420.1"/>
    </source>
</evidence>
<dbReference type="EMBL" id="MU865293">
    <property type="protein sequence ID" value="KAK4231420.1"/>
    <property type="molecule type" value="Genomic_DNA"/>
</dbReference>
<feature type="compositionally biased region" description="Gly residues" evidence="1">
    <location>
        <begin position="719"/>
        <end position="736"/>
    </location>
</feature>
<feature type="compositionally biased region" description="Basic and acidic residues" evidence="1">
    <location>
        <begin position="739"/>
        <end position="750"/>
    </location>
</feature>
<protein>
    <submittedName>
        <fullName evidence="2">Uncharacterized protein</fullName>
    </submittedName>
</protein>
<feature type="region of interest" description="Disordered" evidence="1">
    <location>
        <begin position="84"/>
        <end position="126"/>
    </location>
</feature>
<feature type="compositionally biased region" description="Polar residues" evidence="1">
    <location>
        <begin position="41"/>
        <end position="57"/>
    </location>
</feature>
<accession>A0AAN7BXI3</accession>
<reference evidence="2" key="1">
    <citation type="journal article" date="2023" name="Mol. Phylogenet. Evol.">
        <title>Genome-scale phylogeny and comparative genomics of the fungal order Sordariales.</title>
        <authorList>
            <person name="Hensen N."/>
            <person name="Bonometti L."/>
            <person name="Westerberg I."/>
            <person name="Brannstrom I.O."/>
            <person name="Guillou S."/>
            <person name="Cros-Aarteil S."/>
            <person name="Calhoun S."/>
            <person name="Haridas S."/>
            <person name="Kuo A."/>
            <person name="Mondo S."/>
            <person name="Pangilinan J."/>
            <person name="Riley R."/>
            <person name="LaButti K."/>
            <person name="Andreopoulos B."/>
            <person name="Lipzen A."/>
            <person name="Chen C."/>
            <person name="Yan M."/>
            <person name="Daum C."/>
            <person name="Ng V."/>
            <person name="Clum A."/>
            <person name="Steindorff A."/>
            <person name="Ohm R.A."/>
            <person name="Martin F."/>
            <person name="Silar P."/>
            <person name="Natvig D.O."/>
            <person name="Lalanne C."/>
            <person name="Gautier V."/>
            <person name="Ament-Velasquez S.L."/>
            <person name="Kruys A."/>
            <person name="Hutchinson M.I."/>
            <person name="Powell A.J."/>
            <person name="Barry K."/>
            <person name="Miller A.N."/>
            <person name="Grigoriev I.V."/>
            <person name="Debuchy R."/>
            <person name="Gladieux P."/>
            <person name="Hiltunen Thoren M."/>
            <person name="Johannesson H."/>
        </authorList>
    </citation>
    <scope>NUCLEOTIDE SEQUENCE</scope>
    <source>
        <strain evidence="2">CBS 990.96</strain>
    </source>
</reference>
<feature type="region of interest" description="Disordered" evidence="1">
    <location>
        <begin position="445"/>
        <end position="517"/>
    </location>
</feature>
<sequence length="758" mass="82838">MQSQSRSIPIHWDGIPQPLHINKRSTSNTARRGGYQRTPRSRCSSSESDATDASFNSIPEPPGADKPLKILKRRGDRSIQMRNMDGATYSPQGHTQIIPAPQNNPPLPPAIPPRSNHRPRRSTSCNPEHRILLGRRQVFDGNSDRDDVSRLRAAKSMFHITRRTNEMEIGMDSLPLPPRSPMPQPEPDLISRNSSPEVTTAQEPSVLVPRIVVTPENKALDEGTGTLWATVQISTQISRASAPEPIRHDDACGWVPGHSQELSPPDVFGYGCLYDVSVEILPTSKSAIIELVDDEACAKSTLYPGSRLLLVAHIRLLPAAVPRSQNHQFRQSSDDLMEDLEFHLGSTMTEYLQVRMTYRHSGFPQQPLRPANKMVAHDGIASSQTTIQTTVVAVIKRHNSSSPWSPRPRAPLPNPLFEIIASHWGVQTASGVMQRIMDSRVGMARKPGTMSPPPQISMPPSALGYGTTSRLVGPDEADEKGAEEEADEDEVRAEDLQSVPQERSEETIRVPPPPPFPFPVRSGPLIPKRQASLRQVSTPSWMSKVLSEEVEAEAERPSEAIIMSGIVSPVSTPILANNTTTTTPRSSYRLSRTRTVPSLIRPDNNSSPLVEVENSSDTTPTTTIRSSIGNDFESQHQQQRAFPTVTGRRSLGGNGTVDDGTRFNLVSSSTPPMPSVGVLMSGRERDRESGSAKSRSSGGTRSSEKVFTSVVTTTIGSLVPGGVGNGGGFVNGNGRRGGNKKEKEKDKERGWPGWGAWW</sequence>
<feature type="compositionally biased region" description="Polar residues" evidence="1">
    <location>
        <begin position="691"/>
        <end position="716"/>
    </location>
</feature>
<reference evidence="2" key="2">
    <citation type="submission" date="2023-05" db="EMBL/GenBank/DDBJ databases">
        <authorList>
            <consortium name="Lawrence Berkeley National Laboratory"/>
            <person name="Steindorff A."/>
            <person name="Hensen N."/>
            <person name="Bonometti L."/>
            <person name="Westerberg I."/>
            <person name="Brannstrom I.O."/>
            <person name="Guillou S."/>
            <person name="Cros-Aarteil S."/>
            <person name="Calhoun S."/>
            <person name="Haridas S."/>
            <person name="Kuo A."/>
            <person name="Mondo S."/>
            <person name="Pangilinan J."/>
            <person name="Riley R."/>
            <person name="Labutti K."/>
            <person name="Andreopoulos B."/>
            <person name="Lipzen A."/>
            <person name="Chen C."/>
            <person name="Yanf M."/>
            <person name="Daum C."/>
            <person name="Ng V."/>
            <person name="Clum A."/>
            <person name="Ohm R."/>
            <person name="Martin F."/>
            <person name="Silar P."/>
            <person name="Natvig D."/>
            <person name="Lalanne C."/>
            <person name="Gautier V."/>
            <person name="Ament-Velasquez S.L."/>
            <person name="Kruys A."/>
            <person name="Hutchinson M.I."/>
            <person name="Powell A.J."/>
            <person name="Barry K."/>
            <person name="Miller A.N."/>
            <person name="Grigoriev I.V."/>
            <person name="Debuchy R."/>
            <person name="Gladieux P."/>
            <person name="Thoren M.H."/>
            <person name="Johannesson H."/>
        </authorList>
    </citation>
    <scope>NUCLEOTIDE SEQUENCE</scope>
    <source>
        <strain evidence="2">CBS 990.96</strain>
    </source>
</reference>
<evidence type="ECO:0000256" key="1">
    <source>
        <dbReference type="SAM" id="MobiDB-lite"/>
    </source>
</evidence>
<feature type="compositionally biased region" description="Polar residues" evidence="1">
    <location>
        <begin position="603"/>
        <end position="629"/>
    </location>
</feature>
<evidence type="ECO:0000313" key="3">
    <source>
        <dbReference type="Proteomes" id="UP001301958"/>
    </source>
</evidence>
<keyword evidence="3" id="KW-1185">Reference proteome</keyword>
<feature type="region of interest" description="Disordered" evidence="1">
    <location>
        <begin position="598"/>
        <end position="758"/>
    </location>
</feature>
<organism evidence="2 3">
    <name type="scientific">Podospora fimiseda</name>
    <dbReference type="NCBI Taxonomy" id="252190"/>
    <lineage>
        <taxon>Eukaryota</taxon>
        <taxon>Fungi</taxon>
        <taxon>Dikarya</taxon>
        <taxon>Ascomycota</taxon>
        <taxon>Pezizomycotina</taxon>
        <taxon>Sordariomycetes</taxon>
        <taxon>Sordariomycetidae</taxon>
        <taxon>Sordariales</taxon>
        <taxon>Podosporaceae</taxon>
        <taxon>Podospora</taxon>
    </lineage>
</organism>
<proteinExistence type="predicted"/>
<dbReference type="Proteomes" id="UP001301958">
    <property type="component" value="Unassembled WGS sequence"/>
</dbReference>
<gene>
    <name evidence="2" type="ORF">QBC38DRAFT_355000</name>
</gene>
<name>A0AAN7BXI3_9PEZI</name>
<feature type="compositionally biased region" description="Acidic residues" evidence="1">
    <location>
        <begin position="475"/>
        <end position="492"/>
    </location>
</feature>
<feature type="region of interest" description="Disordered" evidence="1">
    <location>
        <begin position="1"/>
        <end position="70"/>
    </location>
</feature>
<dbReference type="AlphaFoldDB" id="A0AAN7BXI3"/>
<comment type="caution">
    <text evidence="2">The sequence shown here is derived from an EMBL/GenBank/DDBJ whole genome shotgun (WGS) entry which is preliminary data.</text>
</comment>
<feature type="compositionally biased region" description="Pro residues" evidence="1">
    <location>
        <begin position="102"/>
        <end position="112"/>
    </location>
</feature>